<keyword evidence="6" id="KW-1185">Reference proteome</keyword>
<proteinExistence type="inferred from homology"/>
<accession>A0A3Q9IF42</accession>
<dbReference type="Pfam" id="PF00460">
    <property type="entry name" value="Flg_bb_rod"/>
    <property type="match status" value="1"/>
</dbReference>
<dbReference type="KEGG" id="plut:EI981_26440"/>
<dbReference type="InterPro" id="IPR010930">
    <property type="entry name" value="Flg_bb/hook_C_dom"/>
</dbReference>
<protein>
    <submittedName>
        <fullName evidence="5">Flagellar hook-basal body protein</fullName>
    </submittedName>
</protein>
<dbReference type="SUPFAM" id="SSF117143">
    <property type="entry name" value="Flagellar hook protein flgE"/>
    <property type="match status" value="1"/>
</dbReference>
<comment type="similarity">
    <text evidence="1">Belongs to the flagella basal body rod proteins family.</text>
</comment>
<keyword evidence="5" id="KW-0966">Cell projection</keyword>
<evidence type="ECO:0000256" key="1">
    <source>
        <dbReference type="ARBA" id="ARBA00009677"/>
    </source>
</evidence>
<gene>
    <name evidence="5" type="ORF">EI981_26440</name>
</gene>
<reference evidence="6" key="1">
    <citation type="submission" date="2018-12" db="EMBL/GenBank/DDBJ databases">
        <title>Complete genome sequence of Paenibacillus sp. MBLB1234.</title>
        <authorList>
            <person name="Nam Y.-D."/>
            <person name="Kang J."/>
            <person name="Chung W.-H."/>
            <person name="Park Y.S."/>
        </authorList>
    </citation>
    <scope>NUCLEOTIDE SEQUENCE [LARGE SCALE GENOMIC DNA]</scope>
    <source>
        <strain evidence="6">MBLB1234</strain>
    </source>
</reference>
<dbReference type="Pfam" id="PF22692">
    <property type="entry name" value="LlgE_F_G_D1"/>
    <property type="match status" value="1"/>
</dbReference>
<evidence type="ECO:0000259" key="2">
    <source>
        <dbReference type="Pfam" id="PF00460"/>
    </source>
</evidence>
<dbReference type="InterPro" id="IPR001444">
    <property type="entry name" value="Flag_bb_rod_N"/>
</dbReference>
<evidence type="ECO:0000259" key="4">
    <source>
        <dbReference type="Pfam" id="PF22692"/>
    </source>
</evidence>
<dbReference type="Pfam" id="PF06429">
    <property type="entry name" value="Flg_bbr_C"/>
    <property type="match status" value="1"/>
</dbReference>
<keyword evidence="5" id="KW-0969">Cilium</keyword>
<dbReference type="PANTHER" id="PTHR30435:SF19">
    <property type="entry name" value="FLAGELLAR BASAL-BODY ROD PROTEIN FLGG"/>
    <property type="match status" value="1"/>
</dbReference>
<feature type="domain" description="Flagellar hook protein FlgE/F/G-like D1" evidence="4">
    <location>
        <begin position="131"/>
        <end position="180"/>
    </location>
</feature>
<evidence type="ECO:0000259" key="3">
    <source>
        <dbReference type="Pfam" id="PF06429"/>
    </source>
</evidence>
<dbReference type="PANTHER" id="PTHR30435">
    <property type="entry name" value="FLAGELLAR PROTEIN"/>
    <property type="match status" value="1"/>
</dbReference>
<feature type="domain" description="Flagellar basal-body/hook protein C-terminal" evidence="3">
    <location>
        <begin position="249"/>
        <end position="293"/>
    </location>
</feature>
<dbReference type="AlphaFoldDB" id="A0A3Q9IF42"/>
<keyword evidence="5" id="KW-0282">Flagellum</keyword>
<dbReference type="GO" id="GO:0009288">
    <property type="term" value="C:bacterial-type flagellum"/>
    <property type="evidence" value="ECO:0007669"/>
    <property type="project" value="TreeGrafter"/>
</dbReference>
<sequence>MIRGLYTAASGMITEQRRHDTITQNIANINTPGYKQVSSVAHSFPETLISIIGDKQSGNSRRIGKLATGVFAEESLASYAQGDLKETGKRSDFALLSSIGMNHPATGELIPFDASGKYVDDNGEVFYRPEAFFTVMDKDNQLRYTRDGNFTVAPDGALLTSQGYRVLDMDHNPVVLPAGVSIDSLQSDSVGRLFYYNDAGIREDVGNLGISVADRPQELIRDGNGVYREVAGLGPNVRQLTNREGAEVRQGYLEVSNVDPAQSMVDLMAAQRAYESNQKIVQYYDKSLDKAVNEVGKV</sequence>
<dbReference type="InterPro" id="IPR037925">
    <property type="entry name" value="FlgE/F/G-like"/>
</dbReference>
<feature type="domain" description="Flagellar basal body rod protein N-terminal" evidence="2">
    <location>
        <begin position="5"/>
        <end position="35"/>
    </location>
</feature>
<dbReference type="Proteomes" id="UP000270678">
    <property type="component" value="Chromosome"/>
</dbReference>
<evidence type="ECO:0000313" key="6">
    <source>
        <dbReference type="Proteomes" id="UP000270678"/>
    </source>
</evidence>
<dbReference type="RefSeq" id="WP_127003329.1">
    <property type="nucleotide sequence ID" value="NZ_CP034346.1"/>
</dbReference>
<dbReference type="InterPro" id="IPR053967">
    <property type="entry name" value="LlgE_F_G-like_D1"/>
</dbReference>
<dbReference type="GO" id="GO:0071978">
    <property type="term" value="P:bacterial-type flagellum-dependent swarming motility"/>
    <property type="evidence" value="ECO:0007669"/>
    <property type="project" value="TreeGrafter"/>
</dbReference>
<dbReference type="EMBL" id="CP034346">
    <property type="protein sequence ID" value="AZS17619.1"/>
    <property type="molecule type" value="Genomic_DNA"/>
</dbReference>
<evidence type="ECO:0000313" key="5">
    <source>
        <dbReference type="EMBL" id="AZS17619.1"/>
    </source>
</evidence>
<dbReference type="OrthoDB" id="9800375at2"/>
<name>A0A3Q9IF42_9BACL</name>
<organism evidence="5 6">
    <name type="scientific">Paenibacillus lutimineralis</name>
    <dbReference type="NCBI Taxonomy" id="2707005"/>
    <lineage>
        <taxon>Bacteria</taxon>
        <taxon>Bacillati</taxon>
        <taxon>Bacillota</taxon>
        <taxon>Bacilli</taxon>
        <taxon>Bacillales</taxon>
        <taxon>Paenibacillaceae</taxon>
        <taxon>Paenibacillus</taxon>
    </lineage>
</organism>